<dbReference type="EMBL" id="KV454432">
    <property type="protein sequence ID" value="ODQ79544.1"/>
    <property type="molecule type" value="Genomic_DNA"/>
</dbReference>
<dbReference type="GeneID" id="30149657"/>
<dbReference type="AlphaFoldDB" id="A0A1E3QQ00"/>
<evidence type="ECO:0000313" key="3">
    <source>
        <dbReference type="Proteomes" id="UP000094336"/>
    </source>
</evidence>
<dbReference type="InterPro" id="IPR039961">
    <property type="entry name" value="Nuo9.5"/>
</dbReference>
<dbReference type="CDD" id="cd22903">
    <property type="entry name" value="NI9M"/>
    <property type="match status" value="1"/>
</dbReference>
<evidence type="ECO:0000313" key="2">
    <source>
        <dbReference type="EMBL" id="ODQ79544.1"/>
    </source>
</evidence>
<protein>
    <submittedName>
        <fullName evidence="2">Uncharacterized protein</fullName>
    </submittedName>
</protein>
<reference evidence="3" key="1">
    <citation type="submission" date="2016-05" db="EMBL/GenBank/DDBJ databases">
        <title>Comparative genomics of biotechnologically important yeasts.</title>
        <authorList>
            <consortium name="DOE Joint Genome Institute"/>
            <person name="Riley R."/>
            <person name="Haridas S."/>
            <person name="Wolfe K.H."/>
            <person name="Lopes M.R."/>
            <person name="Hittinger C.T."/>
            <person name="Goker M."/>
            <person name="Salamov A."/>
            <person name="Wisecaver J."/>
            <person name="Long T.M."/>
            <person name="Aerts A.L."/>
            <person name="Barry K."/>
            <person name="Choi C."/>
            <person name="Clum A."/>
            <person name="Coughlan A.Y."/>
            <person name="Deshpande S."/>
            <person name="Douglass A.P."/>
            <person name="Hanson S.J."/>
            <person name="Klenk H.-P."/>
            <person name="Labutti K."/>
            <person name="Lapidus A."/>
            <person name="Lindquist E."/>
            <person name="Lipzen A."/>
            <person name="Meier-Kolthoff J.P."/>
            <person name="Ohm R.A."/>
            <person name="Otillar R.P."/>
            <person name="Pangilinan J."/>
            <person name="Peng Y."/>
            <person name="Rokas A."/>
            <person name="Rosa C.A."/>
            <person name="Scheuner C."/>
            <person name="Sibirny A.A."/>
            <person name="Slot J.C."/>
            <person name="Stielow J.B."/>
            <person name="Sun H."/>
            <person name="Kurtzman C.P."/>
            <person name="Blackwell M."/>
            <person name="Grigoriev I.V."/>
            <person name="Jeffries T.W."/>
        </authorList>
    </citation>
    <scope>NUCLEOTIDE SEQUENCE [LARGE SCALE GENOMIC DNA]</scope>
    <source>
        <strain evidence="3">NRRL Y-12698</strain>
    </source>
</reference>
<feature type="transmembrane region" description="Helical" evidence="1">
    <location>
        <begin position="31"/>
        <end position="48"/>
    </location>
</feature>
<sequence>MSEPHPDPHKPAYYKNPFKWCRYYAYKKPNLFFPSAMGVLIPVFLFGFTPLRKKFLFEDVAAVPAEYPLPNRARDASLVGYDDN</sequence>
<organism evidence="2 3">
    <name type="scientific">Babjeviella inositovora NRRL Y-12698</name>
    <dbReference type="NCBI Taxonomy" id="984486"/>
    <lineage>
        <taxon>Eukaryota</taxon>
        <taxon>Fungi</taxon>
        <taxon>Dikarya</taxon>
        <taxon>Ascomycota</taxon>
        <taxon>Saccharomycotina</taxon>
        <taxon>Pichiomycetes</taxon>
        <taxon>Serinales incertae sedis</taxon>
        <taxon>Babjeviella</taxon>
    </lineage>
</organism>
<keyword evidence="1" id="KW-0472">Membrane</keyword>
<proteinExistence type="predicted"/>
<dbReference type="PANTHER" id="PTHR38488:SF1">
    <property type="entry name" value="OXIDOREDUCTASE 9.5 KDA SUBUNIT, PUTATIVE (AFU_ORTHOLOGUE AFUA_5G08980)-RELATED"/>
    <property type="match status" value="1"/>
</dbReference>
<accession>A0A1E3QQ00</accession>
<dbReference type="OrthoDB" id="2093409at2759"/>
<name>A0A1E3QQ00_9ASCO</name>
<keyword evidence="3" id="KW-1185">Reference proteome</keyword>
<keyword evidence="1" id="KW-0812">Transmembrane</keyword>
<keyword evidence="1" id="KW-1133">Transmembrane helix</keyword>
<dbReference type="PANTHER" id="PTHR38488">
    <property type="entry name" value="OXIDOREDUCTASE 9.5 KDA SUBUNIT, PUTATIVE (AFU_ORTHOLOGUE AFUA_5G08980)-RELATED"/>
    <property type="match status" value="1"/>
</dbReference>
<gene>
    <name evidence="2" type="ORF">BABINDRAFT_37134</name>
</gene>
<evidence type="ECO:0000256" key="1">
    <source>
        <dbReference type="SAM" id="Phobius"/>
    </source>
</evidence>
<dbReference type="RefSeq" id="XP_018984872.1">
    <property type="nucleotide sequence ID" value="XM_019131804.1"/>
</dbReference>
<dbReference type="Proteomes" id="UP000094336">
    <property type="component" value="Unassembled WGS sequence"/>
</dbReference>
<dbReference type="STRING" id="984486.A0A1E3QQ00"/>